<evidence type="ECO:0000256" key="2">
    <source>
        <dbReference type="ARBA" id="ARBA00010944"/>
    </source>
</evidence>
<comment type="catalytic activity">
    <reaction evidence="5 6">
        <text>dTDP-beta-L-rhamnose + NADP(+) = dTDP-4-dehydro-beta-L-rhamnose + NADPH + H(+)</text>
        <dbReference type="Rhea" id="RHEA:21796"/>
        <dbReference type="ChEBI" id="CHEBI:15378"/>
        <dbReference type="ChEBI" id="CHEBI:57510"/>
        <dbReference type="ChEBI" id="CHEBI:57783"/>
        <dbReference type="ChEBI" id="CHEBI:58349"/>
        <dbReference type="ChEBI" id="CHEBI:62830"/>
        <dbReference type="EC" id="1.1.1.133"/>
    </reaction>
</comment>
<dbReference type="GO" id="GO:0019305">
    <property type="term" value="P:dTDP-rhamnose biosynthetic process"/>
    <property type="evidence" value="ECO:0007669"/>
    <property type="project" value="UniProtKB-UniPathway"/>
</dbReference>
<dbReference type="OrthoDB" id="9803892at2"/>
<proteinExistence type="inferred from homology"/>
<dbReference type="AlphaFoldDB" id="A0A2Z3HQF7"/>
<dbReference type="PANTHER" id="PTHR10491:SF4">
    <property type="entry name" value="METHIONINE ADENOSYLTRANSFERASE 2 SUBUNIT BETA"/>
    <property type="match status" value="1"/>
</dbReference>
<accession>A0A2Z3HQF7</accession>
<dbReference type="EMBL" id="CP029479">
    <property type="protein sequence ID" value="AWM76326.1"/>
    <property type="molecule type" value="Genomic_DNA"/>
</dbReference>
<dbReference type="InterPro" id="IPR036291">
    <property type="entry name" value="NAD(P)-bd_dom_sf"/>
</dbReference>
<organism evidence="8 9">
    <name type="scientific">Phenylobacterium parvum</name>
    <dbReference type="NCBI Taxonomy" id="2201350"/>
    <lineage>
        <taxon>Bacteria</taxon>
        <taxon>Pseudomonadati</taxon>
        <taxon>Pseudomonadota</taxon>
        <taxon>Alphaproteobacteria</taxon>
        <taxon>Caulobacterales</taxon>
        <taxon>Caulobacteraceae</taxon>
        <taxon>Phenylobacterium</taxon>
    </lineage>
</organism>
<dbReference type="UniPathway" id="UPA00124"/>
<comment type="similarity">
    <text evidence="2 6">Belongs to the dTDP-4-dehydrorhamnose reductase family.</text>
</comment>
<reference evidence="9" key="1">
    <citation type="submission" date="2018-05" db="EMBL/GenBank/DDBJ databases">
        <title>Genome sequencing of Phenylobacterium sp. HYN0004.</title>
        <authorList>
            <person name="Yi H."/>
            <person name="Baek C."/>
        </authorList>
    </citation>
    <scope>NUCLEOTIDE SEQUENCE [LARGE SCALE GENOMIC DNA]</scope>
    <source>
        <strain evidence="9">HYN0004</strain>
    </source>
</reference>
<dbReference type="GO" id="GO:0008831">
    <property type="term" value="F:dTDP-4-dehydrorhamnose reductase activity"/>
    <property type="evidence" value="ECO:0007669"/>
    <property type="project" value="UniProtKB-EC"/>
</dbReference>
<evidence type="ECO:0000256" key="6">
    <source>
        <dbReference type="RuleBase" id="RU364082"/>
    </source>
</evidence>
<dbReference type="Gene3D" id="3.90.25.10">
    <property type="entry name" value="UDP-galactose 4-epimerase, domain 1"/>
    <property type="match status" value="1"/>
</dbReference>
<evidence type="ECO:0000256" key="3">
    <source>
        <dbReference type="ARBA" id="ARBA00012929"/>
    </source>
</evidence>
<gene>
    <name evidence="8" type="primary">rfbD</name>
    <name evidence="8" type="ORF">HYN04_00255</name>
</gene>
<evidence type="ECO:0000259" key="7">
    <source>
        <dbReference type="Pfam" id="PF04321"/>
    </source>
</evidence>
<keyword evidence="6" id="KW-0521">NADP</keyword>
<comment type="function">
    <text evidence="6">Catalyzes the reduction of dTDP-6-deoxy-L-lyxo-4-hexulose to yield dTDP-L-rhamnose.</text>
</comment>
<keyword evidence="6" id="KW-0560">Oxidoreductase</keyword>
<dbReference type="NCBIfam" id="TIGR01214">
    <property type="entry name" value="rmlD"/>
    <property type="match status" value="1"/>
</dbReference>
<comment type="pathway">
    <text evidence="1 6">Carbohydrate biosynthesis; dTDP-L-rhamnose biosynthesis.</text>
</comment>
<dbReference type="SUPFAM" id="SSF51735">
    <property type="entry name" value="NAD(P)-binding Rossmann-fold domains"/>
    <property type="match status" value="1"/>
</dbReference>
<feature type="domain" description="RmlD-like substrate binding" evidence="7">
    <location>
        <begin position="9"/>
        <end position="293"/>
    </location>
</feature>
<protein>
    <recommendedName>
        <fullName evidence="4 6">dTDP-4-dehydrorhamnose reductase</fullName>
        <ecNumber evidence="3 6">1.1.1.133</ecNumber>
    </recommendedName>
</protein>
<dbReference type="RefSeq" id="WP_110448895.1">
    <property type="nucleotide sequence ID" value="NZ_CP029479.1"/>
</dbReference>
<comment type="cofactor">
    <cofactor evidence="6">
        <name>Mg(2+)</name>
        <dbReference type="ChEBI" id="CHEBI:18420"/>
    </cofactor>
    <text evidence="6">Binds 1 Mg(2+) ion per monomer.</text>
</comment>
<dbReference type="InterPro" id="IPR029903">
    <property type="entry name" value="RmlD-like-bd"/>
</dbReference>
<evidence type="ECO:0000256" key="5">
    <source>
        <dbReference type="ARBA" id="ARBA00048200"/>
    </source>
</evidence>
<dbReference type="Pfam" id="PF04321">
    <property type="entry name" value="RmlD_sub_bind"/>
    <property type="match status" value="1"/>
</dbReference>
<evidence type="ECO:0000256" key="4">
    <source>
        <dbReference type="ARBA" id="ARBA00017099"/>
    </source>
</evidence>
<dbReference type="InterPro" id="IPR005913">
    <property type="entry name" value="dTDP_dehydrorham_reduct"/>
</dbReference>
<dbReference type="KEGG" id="phb:HYN04_00255"/>
<dbReference type="PANTHER" id="PTHR10491">
    <property type="entry name" value="DTDP-4-DEHYDRORHAMNOSE REDUCTASE"/>
    <property type="match status" value="1"/>
</dbReference>
<dbReference type="CDD" id="cd05254">
    <property type="entry name" value="dTDP_HR_like_SDR_e"/>
    <property type="match status" value="1"/>
</dbReference>
<sequence>MTGSGLPALLLTGGSGQVGCALREAPPEGFEVVAPPRAELDLADPASVRRWVGARPWAAIINAGAWTAVDAAESHAAEAWAANALGPAALARASGEAGIPLVHLSTDYVFDGGLDRPYREDDPVGPTSVYGASKAAGELAVTALNPRHVILRTAWVFSPWGANFVRTMLRLGQARDALSVVADQHGCPTSAQDIAAGVGAVCARLSGDGAPSGVFHFAGAGETTWFGLASRVFERAAAAGRRSPALTPIASADWPTPVRRPANSRLDTTAFTRTFGRAPRPWTETADEVTDRLLASAEGEGDAA</sequence>
<evidence type="ECO:0000313" key="9">
    <source>
        <dbReference type="Proteomes" id="UP000247763"/>
    </source>
</evidence>
<dbReference type="Proteomes" id="UP000247763">
    <property type="component" value="Chromosome"/>
</dbReference>
<evidence type="ECO:0000256" key="1">
    <source>
        <dbReference type="ARBA" id="ARBA00004781"/>
    </source>
</evidence>
<dbReference type="EC" id="1.1.1.133" evidence="3 6"/>
<name>A0A2Z3HQF7_9CAUL</name>
<keyword evidence="9" id="KW-1185">Reference proteome</keyword>
<dbReference type="Gene3D" id="3.40.50.720">
    <property type="entry name" value="NAD(P)-binding Rossmann-like Domain"/>
    <property type="match status" value="1"/>
</dbReference>
<evidence type="ECO:0000313" key="8">
    <source>
        <dbReference type="EMBL" id="AWM76326.1"/>
    </source>
</evidence>